<accession>A0AA87DQV4</accession>
<evidence type="ECO:0000256" key="5">
    <source>
        <dbReference type="ARBA" id="ARBA00023002"/>
    </source>
</evidence>
<dbReference type="InterPro" id="IPR017596">
    <property type="entry name" value="PdhA/BkdA"/>
</dbReference>
<sequence>MKIVKQGPFTFEDSIKKPAELFPMYQVLNEDGEVTNPDLFPDISDEKLVELMKVLVFGRTYDERVIILNRQGALGNYPPAGGQEASQLATTFALEKNDFLVPTYRDIPPLLIRGLTIEQAFLWYKGHLKANQYPESLCAFSPQVIVGGQMPHAAGVAFGKRLKGENNVVLAFCGDGGSSQGDFYEGLNFAGVYNAPLITILQNNGYGISTPISKQTKAITLAQKGVAAGIASIKVDGMDPLAMYAAVTKAREYAIEHGPVLIEAFTYRLGPHTMSDDPTRYRTDEEVSSWQKKDPLIRLRKYLEKKGLWNSEIEEETIDDVKRQIKEAMVAINKAEKQKVSTFLENMFEIPTQNIKEQIEIYKQREAN</sequence>
<comment type="cofactor">
    <cofactor evidence="1 10">
        <name>thiamine diphosphate</name>
        <dbReference type="ChEBI" id="CHEBI:58937"/>
    </cofactor>
</comment>
<keyword evidence="5 10" id="KW-0560">Oxidoreductase</keyword>
<comment type="caution">
    <text evidence="12">The sequence shown here is derived from an EMBL/GenBank/DDBJ whole genome shotgun (WGS) entry which is preliminary data.</text>
</comment>
<dbReference type="CDD" id="cd02000">
    <property type="entry name" value="TPP_E1_PDC_ADC_BCADC"/>
    <property type="match status" value="1"/>
</dbReference>
<dbReference type="PANTHER" id="PTHR43380:SF1">
    <property type="entry name" value="2-OXOISOVALERATE DEHYDROGENASE SUBUNIT ALPHA, MITOCHONDRIAL"/>
    <property type="match status" value="1"/>
</dbReference>
<evidence type="ECO:0000256" key="4">
    <source>
        <dbReference type="ARBA" id="ARBA00014159"/>
    </source>
</evidence>
<evidence type="ECO:0000256" key="10">
    <source>
        <dbReference type="RuleBase" id="RU366007"/>
    </source>
</evidence>
<gene>
    <name evidence="12" type="ORF">HMPREF0428_01440</name>
</gene>
<dbReference type="Proteomes" id="UP000004773">
    <property type="component" value="Unassembled WGS sequence"/>
</dbReference>
<comment type="subunit">
    <text evidence="2 10">Heterodimer of an alpha and a beta chain.</text>
</comment>
<evidence type="ECO:0000256" key="3">
    <source>
        <dbReference type="ARBA" id="ARBA00012281"/>
    </source>
</evidence>
<proteinExistence type="predicted"/>
<keyword evidence="7 10" id="KW-0670">Pyruvate</keyword>
<dbReference type="AlphaFoldDB" id="A0AA87DQV4"/>
<dbReference type="InterPro" id="IPR001017">
    <property type="entry name" value="DH_E1"/>
</dbReference>
<dbReference type="InterPro" id="IPR050771">
    <property type="entry name" value="Alpha-ketoacid_DH_E1_comp"/>
</dbReference>
<comment type="function">
    <text evidence="8 10">The pyruvate dehydrogenase complex catalyzes the overall conversion of pyruvate to acetyl-CoA and CO(2). It contains multiple copies of three enzymatic components: pyruvate dehydrogenase (E1), dihydrolipoamide acetyltransferase (E2) and lipoamide dehydrogenase (E3).</text>
</comment>
<evidence type="ECO:0000256" key="7">
    <source>
        <dbReference type="ARBA" id="ARBA00023317"/>
    </source>
</evidence>
<name>A0AA87DQV4_9BACL</name>
<dbReference type="PANTHER" id="PTHR43380">
    <property type="entry name" value="2-OXOISOVALERATE DEHYDROGENASE SUBUNIT ALPHA, MITOCHONDRIAL"/>
    <property type="match status" value="1"/>
</dbReference>
<dbReference type="GO" id="GO:0004739">
    <property type="term" value="F:pyruvate dehydrogenase (acetyl-transferring) activity"/>
    <property type="evidence" value="ECO:0007669"/>
    <property type="project" value="UniProtKB-UniRule"/>
</dbReference>
<feature type="domain" description="Dehydrogenase E1 component" evidence="11">
    <location>
        <begin position="53"/>
        <end position="339"/>
    </location>
</feature>
<evidence type="ECO:0000256" key="9">
    <source>
        <dbReference type="ARBA" id="ARBA00051231"/>
    </source>
</evidence>
<evidence type="ECO:0000256" key="1">
    <source>
        <dbReference type="ARBA" id="ARBA00001964"/>
    </source>
</evidence>
<dbReference type="NCBIfam" id="TIGR03181">
    <property type="entry name" value="PDH_E1_alph_x"/>
    <property type="match status" value="1"/>
</dbReference>
<dbReference type="Gene3D" id="3.40.50.970">
    <property type="match status" value="1"/>
</dbReference>
<comment type="catalytic activity">
    <reaction evidence="9 10">
        <text>N(6)-[(R)-lipoyl]-L-lysyl-[protein] + pyruvate + H(+) = N(6)-[(R)-S(8)-acetyldihydrolipoyl]-L-lysyl-[protein] + CO2</text>
        <dbReference type="Rhea" id="RHEA:19189"/>
        <dbReference type="Rhea" id="RHEA-COMP:10474"/>
        <dbReference type="Rhea" id="RHEA-COMP:10478"/>
        <dbReference type="ChEBI" id="CHEBI:15361"/>
        <dbReference type="ChEBI" id="CHEBI:15378"/>
        <dbReference type="ChEBI" id="CHEBI:16526"/>
        <dbReference type="ChEBI" id="CHEBI:83099"/>
        <dbReference type="ChEBI" id="CHEBI:83111"/>
        <dbReference type="EC" id="1.2.4.1"/>
    </reaction>
</comment>
<dbReference type="EMBL" id="ACRO01000030">
    <property type="protein sequence ID" value="EGF87070.1"/>
    <property type="molecule type" value="Genomic_DNA"/>
</dbReference>
<dbReference type="EC" id="1.2.4.1" evidence="3 10"/>
<reference evidence="12 13" key="1">
    <citation type="submission" date="2011-03" db="EMBL/GenBank/DDBJ databases">
        <title>The Genome Sequence of Gemella haemolysans M341.</title>
        <authorList>
            <consortium name="The Broad Institute Genome Sequencing Platform"/>
            <consortium name="The Broad Institute Genome Sequencing Center for Infectious Disease"/>
            <person name="Earl A."/>
            <person name="Ward D."/>
            <person name="Feldgarden M."/>
            <person name="Gevers D."/>
            <person name="Sibley C.D."/>
            <person name="Field T.R."/>
            <person name="Grinwis M."/>
            <person name="Eshaghurshan C.S."/>
            <person name="Surette M.G."/>
            <person name="Young S.K."/>
            <person name="Zeng Q."/>
            <person name="Gargeya S."/>
            <person name="Fitzgerald M."/>
            <person name="Haas B."/>
            <person name="Abouelleil A."/>
            <person name="Alvarado L."/>
            <person name="Arachchi H.M."/>
            <person name="Berlin A."/>
            <person name="Brown A."/>
            <person name="Chapman S.B."/>
            <person name="Chen Z."/>
            <person name="Dunbar C."/>
            <person name="Freedman E."/>
            <person name="Gearin G."/>
            <person name="Gellesch M."/>
            <person name="Goldberg J."/>
            <person name="Griggs A."/>
            <person name="Gujja S."/>
            <person name="Heilman E.R."/>
            <person name="Heiman D."/>
            <person name="Howarth C."/>
            <person name="Larson L."/>
            <person name="Lui A."/>
            <person name="MacDonald P.J.P."/>
            <person name="Mehta T."/>
            <person name="Montmayeur A."/>
            <person name="Murphy C."/>
            <person name="Neiman D."/>
            <person name="Pearson M."/>
            <person name="Priest M."/>
            <person name="Roberts A."/>
            <person name="Saif S."/>
            <person name="Shea T."/>
            <person name="Shenoy N."/>
            <person name="Sisk P."/>
            <person name="Stolte C."/>
            <person name="Sykes S."/>
            <person name="White J."/>
            <person name="Yandava C."/>
            <person name="Wortman J."/>
            <person name="Nusbaum C."/>
            <person name="Birren B."/>
        </authorList>
    </citation>
    <scope>NUCLEOTIDE SEQUENCE [LARGE SCALE GENOMIC DNA]</scope>
    <source>
        <strain evidence="12 13">M341</strain>
    </source>
</reference>
<dbReference type="GO" id="GO:0009083">
    <property type="term" value="P:branched-chain amino acid catabolic process"/>
    <property type="evidence" value="ECO:0007669"/>
    <property type="project" value="TreeGrafter"/>
</dbReference>
<dbReference type="InterPro" id="IPR029061">
    <property type="entry name" value="THDP-binding"/>
</dbReference>
<organism evidence="12 13">
    <name type="scientific">Gemella haemolysans M341</name>
    <dbReference type="NCBI Taxonomy" id="562981"/>
    <lineage>
        <taxon>Bacteria</taxon>
        <taxon>Bacillati</taxon>
        <taxon>Bacillota</taxon>
        <taxon>Bacilli</taxon>
        <taxon>Bacillales</taxon>
        <taxon>Gemellaceae</taxon>
        <taxon>Gemella</taxon>
    </lineage>
</organism>
<evidence type="ECO:0000259" key="11">
    <source>
        <dbReference type="Pfam" id="PF00676"/>
    </source>
</evidence>
<protein>
    <recommendedName>
        <fullName evidence="4 10">Pyruvate dehydrogenase E1 component subunit alpha</fullName>
        <ecNumber evidence="3 10">1.2.4.1</ecNumber>
    </recommendedName>
</protein>
<dbReference type="RefSeq" id="WP_003147589.1">
    <property type="nucleotide sequence ID" value="NZ_GL883584.1"/>
</dbReference>
<evidence type="ECO:0000313" key="12">
    <source>
        <dbReference type="EMBL" id="EGF87070.1"/>
    </source>
</evidence>
<keyword evidence="6 10" id="KW-0786">Thiamine pyrophosphate</keyword>
<dbReference type="Pfam" id="PF00676">
    <property type="entry name" value="E1_dh"/>
    <property type="match status" value="1"/>
</dbReference>
<evidence type="ECO:0000313" key="13">
    <source>
        <dbReference type="Proteomes" id="UP000004773"/>
    </source>
</evidence>
<evidence type="ECO:0000256" key="2">
    <source>
        <dbReference type="ARBA" id="ARBA00011870"/>
    </source>
</evidence>
<dbReference type="SUPFAM" id="SSF52518">
    <property type="entry name" value="Thiamin diphosphate-binding fold (THDP-binding)"/>
    <property type="match status" value="1"/>
</dbReference>
<evidence type="ECO:0000256" key="8">
    <source>
        <dbReference type="ARBA" id="ARBA00025211"/>
    </source>
</evidence>
<evidence type="ECO:0000256" key="6">
    <source>
        <dbReference type="ARBA" id="ARBA00023052"/>
    </source>
</evidence>